<dbReference type="KEGG" id="afx:JZ786_22545"/>
<proteinExistence type="inferred from homology"/>
<dbReference type="SUPFAM" id="SSF53633">
    <property type="entry name" value="Carbamate kinase-like"/>
    <property type="match status" value="1"/>
</dbReference>
<comment type="similarity">
    <text evidence="8">Belongs to the glutamate 5-kinase family.</text>
</comment>
<dbReference type="Gene3D" id="3.40.1160.10">
    <property type="entry name" value="Acetylglutamate kinase-like"/>
    <property type="match status" value="2"/>
</dbReference>
<gene>
    <name evidence="8 10" type="primary">proB</name>
    <name evidence="10" type="ORF">JZ786_22545</name>
</gene>
<dbReference type="PROSITE" id="PS00902">
    <property type="entry name" value="GLUTAMATE_5_KINASE"/>
    <property type="match status" value="1"/>
</dbReference>
<comment type="catalytic activity">
    <reaction evidence="8">
        <text>L-glutamate + ATP = L-glutamyl 5-phosphate + ADP</text>
        <dbReference type="Rhea" id="RHEA:14877"/>
        <dbReference type="ChEBI" id="CHEBI:29985"/>
        <dbReference type="ChEBI" id="CHEBI:30616"/>
        <dbReference type="ChEBI" id="CHEBI:58274"/>
        <dbReference type="ChEBI" id="CHEBI:456216"/>
        <dbReference type="EC" id="2.7.2.11"/>
    </reaction>
</comment>
<protein>
    <recommendedName>
        <fullName evidence="8">Glutamate 5-kinase</fullName>
        <ecNumber evidence="8">2.7.2.11</ecNumber>
    </recommendedName>
    <alternativeName>
        <fullName evidence="8">Gamma-glutamyl kinase</fullName>
        <shortName evidence="8">GK</shortName>
    </alternativeName>
</protein>
<dbReference type="InterPro" id="IPR015947">
    <property type="entry name" value="PUA-like_sf"/>
</dbReference>
<evidence type="ECO:0000259" key="9">
    <source>
        <dbReference type="SMART" id="SM00359"/>
    </source>
</evidence>
<feature type="binding site" evidence="8">
    <location>
        <position position="44"/>
    </location>
    <ligand>
        <name>substrate</name>
    </ligand>
</feature>
<keyword evidence="2 8" id="KW-0028">Amino-acid biosynthesis</keyword>
<name>A0A9X7W3P9_9BACL</name>
<evidence type="ECO:0000256" key="5">
    <source>
        <dbReference type="ARBA" id="ARBA00022741"/>
    </source>
</evidence>
<evidence type="ECO:0000256" key="4">
    <source>
        <dbReference type="ARBA" id="ARBA00022679"/>
    </source>
</evidence>
<dbReference type="Pfam" id="PF00696">
    <property type="entry name" value="AA_kinase"/>
    <property type="match status" value="1"/>
</dbReference>
<dbReference type="AlphaFoldDB" id="A0A9X7W3P9"/>
<dbReference type="HAMAP" id="MF_00456">
    <property type="entry name" value="ProB"/>
    <property type="match status" value="1"/>
</dbReference>
<dbReference type="SUPFAM" id="SSF88697">
    <property type="entry name" value="PUA domain-like"/>
    <property type="match status" value="1"/>
</dbReference>
<dbReference type="EC" id="2.7.2.11" evidence="8"/>
<dbReference type="PRINTS" id="PR00474">
    <property type="entry name" value="GLU5KINASE"/>
</dbReference>
<sequence>MVVKIGSSSITDADGRLSVQKLERIVGQVSAIQKSGIQMVLVSSGAVAAGLGKLGWRRSSITMPEKQAAASVGQGLLMHTYEQLFHSRDIAIGQVLLTRSDIEDRSRFVHIRNTLMTLMRHGIIPIVNENDTVAVDEIRFGDNDTLASLVALVTEAEELVLLTDIDGLYTGNPATDPAAMRIADVFEITRELEGWAFGAGSSVGTGGMRTKIAAAKVAVAGGCDVVVAAASEENVLARIVAEKHESVGTRFHARPIHVSLRKAWLMHGSRSEGQVSIDAGAVEALTKNTASLLLPGVVGVMGDFREGATVDLVGPEGEMVARGIVSFAAKDLHLLLARQQNGEKLHDLQEVVHRNDMALQAKTI</sequence>
<feature type="binding site" evidence="8">
    <location>
        <begin position="163"/>
        <end position="164"/>
    </location>
    <ligand>
        <name>ATP</name>
        <dbReference type="ChEBI" id="CHEBI:30616"/>
    </ligand>
</feature>
<dbReference type="PROSITE" id="PS50890">
    <property type="entry name" value="PUA"/>
    <property type="match status" value="1"/>
</dbReference>
<dbReference type="GO" id="GO:0005524">
    <property type="term" value="F:ATP binding"/>
    <property type="evidence" value="ECO:0007669"/>
    <property type="project" value="UniProtKB-KW"/>
</dbReference>
<dbReference type="InterPro" id="IPR002478">
    <property type="entry name" value="PUA"/>
</dbReference>
<evidence type="ECO:0000256" key="6">
    <source>
        <dbReference type="ARBA" id="ARBA00022777"/>
    </source>
</evidence>
<dbReference type="InterPro" id="IPR001048">
    <property type="entry name" value="Asp/Glu/Uridylate_kinase"/>
</dbReference>
<dbReference type="GO" id="GO:0003723">
    <property type="term" value="F:RNA binding"/>
    <property type="evidence" value="ECO:0007669"/>
    <property type="project" value="InterPro"/>
</dbReference>
<feature type="binding site" evidence="8">
    <location>
        <position position="131"/>
    </location>
    <ligand>
        <name>substrate</name>
    </ligand>
</feature>
<evidence type="ECO:0000256" key="2">
    <source>
        <dbReference type="ARBA" id="ARBA00022605"/>
    </source>
</evidence>
<comment type="pathway">
    <text evidence="8">Amino-acid biosynthesis; L-proline biosynthesis; L-glutamate 5-semialdehyde from L-glutamate: step 1/2.</text>
</comment>
<dbReference type="InterPro" id="IPR019797">
    <property type="entry name" value="Glutamate_5-kinase_CS"/>
</dbReference>
<evidence type="ECO:0000313" key="10">
    <source>
        <dbReference type="EMBL" id="QSO50064.1"/>
    </source>
</evidence>
<feature type="binding site" evidence="8">
    <location>
        <position position="4"/>
    </location>
    <ligand>
        <name>ATP</name>
        <dbReference type="ChEBI" id="CHEBI:30616"/>
    </ligand>
</feature>
<dbReference type="NCBIfam" id="TIGR01027">
    <property type="entry name" value="proB"/>
    <property type="match status" value="1"/>
</dbReference>
<reference evidence="10 11" key="1">
    <citation type="submission" date="2021-02" db="EMBL/GenBank/DDBJ databases">
        <title>Alicyclobacillus curvatus sp. nov. and Alicyclobacillus mengziensis sp. nov., two acidophilic bacteria isolated from acid mine drainage.</title>
        <authorList>
            <person name="Huang Y."/>
        </authorList>
    </citation>
    <scope>NUCLEOTIDE SEQUENCE [LARGE SCALE GENOMIC DNA]</scope>
    <source>
        <strain evidence="10 11">S30H14</strain>
    </source>
</reference>
<dbReference type="EMBL" id="CP071182">
    <property type="protein sequence ID" value="QSO50064.1"/>
    <property type="molecule type" value="Genomic_DNA"/>
</dbReference>
<keyword evidence="7 8" id="KW-0067">ATP-binding</keyword>
<feature type="binding site" evidence="8">
    <location>
        <begin position="205"/>
        <end position="211"/>
    </location>
    <ligand>
        <name>ATP</name>
        <dbReference type="ChEBI" id="CHEBI:30616"/>
    </ligand>
</feature>
<dbReference type="CDD" id="cd04242">
    <property type="entry name" value="AAK_G5K_ProB"/>
    <property type="match status" value="1"/>
</dbReference>
<keyword evidence="6 8" id="KW-0418">Kinase</keyword>
<keyword evidence="5 8" id="KW-0547">Nucleotide-binding</keyword>
<accession>A0A9X7W3P9</accession>
<evidence type="ECO:0000256" key="3">
    <source>
        <dbReference type="ARBA" id="ARBA00022650"/>
    </source>
</evidence>
<feature type="binding site" evidence="8">
    <location>
        <position position="143"/>
    </location>
    <ligand>
        <name>substrate</name>
    </ligand>
</feature>
<evidence type="ECO:0000256" key="1">
    <source>
        <dbReference type="ARBA" id="ARBA00022490"/>
    </source>
</evidence>
<comment type="subcellular location">
    <subcellularLocation>
        <location evidence="8">Cytoplasm</location>
    </subcellularLocation>
</comment>
<dbReference type="Gene3D" id="2.30.130.10">
    <property type="entry name" value="PUA domain"/>
    <property type="match status" value="1"/>
</dbReference>
<keyword evidence="11" id="KW-1185">Reference proteome</keyword>
<keyword evidence="4 8" id="KW-0808">Transferase</keyword>
<dbReference type="GO" id="GO:0055129">
    <property type="term" value="P:L-proline biosynthetic process"/>
    <property type="evidence" value="ECO:0007669"/>
    <property type="project" value="UniProtKB-UniRule"/>
</dbReference>
<dbReference type="FunFam" id="3.40.1160.10:FF:000018">
    <property type="entry name" value="Glutamate 5-kinase"/>
    <property type="match status" value="1"/>
</dbReference>
<comment type="function">
    <text evidence="8">Catalyzes the transfer of a phosphate group to glutamate to form L-glutamate 5-phosphate.</text>
</comment>
<dbReference type="GO" id="GO:0005829">
    <property type="term" value="C:cytosol"/>
    <property type="evidence" value="ECO:0007669"/>
    <property type="project" value="TreeGrafter"/>
</dbReference>
<dbReference type="Pfam" id="PF01472">
    <property type="entry name" value="PUA"/>
    <property type="match status" value="1"/>
</dbReference>
<dbReference type="InterPro" id="IPR011529">
    <property type="entry name" value="Glu_5kinase"/>
</dbReference>
<dbReference type="InterPro" id="IPR001057">
    <property type="entry name" value="Glu/AcGlu_kinase"/>
</dbReference>
<dbReference type="PANTHER" id="PTHR43654:SF1">
    <property type="entry name" value="ISOPENTENYL PHOSPHATE KINASE"/>
    <property type="match status" value="1"/>
</dbReference>
<keyword evidence="3 8" id="KW-0641">Proline biosynthesis</keyword>
<dbReference type="GO" id="GO:0004349">
    <property type="term" value="F:glutamate 5-kinase activity"/>
    <property type="evidence" value="ECO:0007669"/>
    <property type="project" value="UniProtKB-UniRule"/>
</dbReference>
<evidence type="ECO:0000313" key="11">
    <source>
        <dbReference type="Proteomes" id="UP000663505"/>
    </source>
</evidence>
<dbReference type="SMART" id="SM00359">
    <property type="entry name" value="PUA"/>
    <property type="match status" value="1"/>
</dbReference>
<dbReference type="InterPro" id="IPR041739">
    <property type="entry name" value="G5K_ProB"/>
</dbReference>
<dbReference type="InterPro" id="IPR036974">
    <property type="entry name" value="PUA_sf"/>
</dbReference>
<evidence type="ECO:0000256" key="7">
    <source>
        <dbReference type="ARBA" id="ARBA00022840"/>
    </source>
</evidence>
<dbReference type="Proteomes" id="UP000663505">
    <property type="component" value="Chromosome"/>
</dbReference>
<feature type="domain" description="PUA" evidence="9">
    <location>
        <begin position="273"/>
        <end position="353"/>
    </location>
</feature>
<dbReference type="InterPro" id="IPR005715">
    <property type="entry name" value="Glu_5kinase/COase_Synthase"/>
</dbReference>
<dbReference type="PIRSF" id="PIRSF000729">
    <property type="entry name" value="GK"/>
    <property type="match status" value="1"/>
</dbReference>
<organism evidence="10 11">
    <name type="scientific">Alicyclobacillus mengziensis</name>
    <dbReference type="NCBI Taxonomy" id="2931921"/>
    <lineage>
        <taxon>Bacteria</taxon>
        <taxon>Bacillati</taxon>
        <taxon>Bacillota</taxon>
        <taxon>Bacilli</taxon>
        <taxon>Bacillales</taxon>
        <taxon>Alicyclobacillaceae</taxon>
        <taxon>Alicyclobacillus</taxon>
    </lineage>
</organism>
<dbReference type="CDD" id="cd21157">
    <property type="entry name" value="PUA_G5K"/>
    <property type="match status" value="1"/>
</dbReference>
<dbReference type="PANTHER" id="PTHR43654">
    <property type="entry name" value="GLUTAMATE 5-KINASE"/>
    <property type="match status" value="1"/>
</dbReference>
<keyword evidence="1 8" id="KW-0963">Cytoplasm</keyword>
<evidence type="ECO:0000256" key="8">
    <source>
        <dbReference type="HAMAP-Rule" id="MF_00456"/>
    </source>
</evidence>
<dbReference type="InterPro" id="IPR036393">
    <property type="entry name" value="AceGlu_kinase-like_sf"/>
</dbReference>